<dbReference type="EMBL" id="GBXM01048972">
    <property type="protein sequence ID" value="JAH59605.1"/>
    <property type="molecule type" value="Transcribed_RNA"/>
</dbReference>
<accession>A0A0E9U338</accession>
<evidence type="ECO:0000313" key="1">
    <source>
        <dbReference type="EMBL" id="JAH59605.1"/>
    </source>
</evidence>
<sequence>MTDNLLMRFKKALIYYS</sequence>
<name>A0A0E9U338_ANGAN</name>
<protein>
    <submittedName>
        <fullName evidence="1">Uncharacterized protein</fullName>
    </submittedName>
</protein>
<dbReference type="AlphaFoldDB" id="A0A0E9U338"/>
<reference evidence="1" key="2">
    <citation type="journal article" date="2015" name="Fish Shellfish Immunol.">
        <title>Early steps in the European eel (Anguilla anguilla)-Vibrio vulnificus interaction in the gills: Role of the RtxA13 toxin.</title>
        <authorList>
            <person name="Callol A."/>
            <person name="Pajuelo D."/>
            <person name="Ebbesson L."/>
            <person name="Teles M."/>
            <person name="MacKenzie S."/>
            <person name="Amaro C."/>
        </authorList>
    </citation>
    <scope>NUCLEOTIDE SEQUENCE</scope>
</reference>
<proteinExistence type="predicted"/>
<organism evidence="1">
    <name type="scientific">Anguilla anguilla</name>
    <name type="common">European freshwater eel</name>
    <name type="synonym">Muraena anguilla</name>
    <dbReference type="NCBI Taxonomy" id="7936"/>
    <lineage>
        <taxon>Eukaryota</taxon>
        <taxon>Metazoa</taxon>
        <taxon>Chordata</taxon>
        <taxon>Craniata</taxon>
        <taxon>Vertebrata</taxon>
        <taxon>Euteleostomi</taxon>
        <taxon>Actinopterygii</taxon>
        <taxon>Neopterygii</taxon>
        <taxon>Teleostei</taxon>
        <taxon>Anguilliformes</taxon>
        <taxon>Anguillidae</taxon>
        <taxon>Anguilla</taxon>
    </lineage>
</organism>
<reference evidence="1" key="1">
    <citation type="submission" date="2014-11" db="EMBL/GenBank/DDBJ databases">
        <authorList>
            <person name="Amaro Gonzalez C."/>
        </authorList>
    </citation>
    <scope>NUCLEOTIDE SEQUENCE</scope>
</reference>